<dbReference type="EMBL" id="JBJJXI010000018">
    <property type="protein sequence ID" value="KAL3406713.1"/>
    <property type="molecule type" value="Genomic_DNA"/>
</dbReference>
<dbReference type="Proteomes" id="UP001627154">
    <property type="component" value="Unassembled WGS sequence"/>
</dbReference>
<sequence length="81" mass="9040">MLSTSTGLFLVDGVHHDGDVPKLGEGRRRDMLARLQKAVSGQIESSVHGRQRVPAVQNILPARRGGNRYTGRRLHRNLLFI</sequence>
<reference evidence="1 2" key="1">
    <citation type="journal article" date="2024" name="bioRxiv">
        <title>A reference genome for Trichogramma kaykai: A tiny desert-dwelling parasitoid wasp with competing sex-ratio distorters.</title>
        <authorList>
            <person name="Culotta J."/>
            <person name="Lindsey A.R."/>
        </authorList>
    </citation>
    <scope>NUCLEOTIDE SEQUENCE [LARGE SCALE GENOMIC DNA]</scope>
    <source>
        <strain evidence="1 2">KSX58</strain>
    </source>
</reference>
<gene>
    <name evidence="1" type="ORF">TKK_000857</name>
</gene>
<dbReference type="AlphaFoldDB" id="A0ABD2XNX4"/>
<evidence type="ECO:0000313" key="1">
    <source>
        <dbReference type="EMBL" id="KAL3406713.1"/>
    </source>
</evidence>
<comment type="caution">
    <text evidence="1">The sequence shown here is derived from an EMBL/GenBank/DDBJ whole genome shotgun (WGS) entry which is preliminary data.</text>
</comment>
<proteinExistence type="predicted"/>
<organism evidence="1 2">
    <name type="scientific">Trichogramma kaykai</name>
    <dbReference type="NCBI Taxonomy" id="54128"/>
    <lineage>
        <taxon>Eukaryota</taxon>
        <taxon>Metazoa</taxon>
        <taxon>Ecdysozoa</taxon>
        <taxon>Arthropoda</taxon>
        <taxon>Hexapoda</taxon>
        <taxon>Insecta</taxon>
        <taxon>Pterygota</taxon>
        <taxon>Neoptera</taxon>
        <taxon>Endopterygota</taxon>
        <taxon>Hymenoptera</taxon>
        <taxon>Apocrita</taxon>
        <taxon>Proctotrupomorpha</taxon>
        <taxon>Chalcidoidea</taxon>
        <taxon>Trichogrammatidae</taxon>
        <taxon>Trichogramma</taxon>
    </lineage>
</organism>
<name>A0ABD2XNX4_9HYME</name>
<evidence type="ECO:0000313" key="2">
    <source>
        <dbReference type="Proteomes" id="UP001627154"/>
    </source>
</evidence>
<accession>A0ABD2XNX4</accession>
<protein>
    <submittedName>
        <fullName evidence="1">Uncharacterized protein</fullName>
    </submittedName>
</protein>
<keyword evidence="2" id="KW-1185">Reference proteome</keyword>